<dbReference type="InterPro" id="IPR055372">
    <property type="entry name" value="CBM96"/>
</dbReference>
<dbReference type="EMBL" id="BBLT01000010">
    <property type="protein sequence ID" value="GAL86967.1"/>
    <property type="molecule type" value="Genomic_DNA"/>
</dbReference>
<organism evidence="6 7">
    <name type="scientific">Sporocytophaga myxococcoides</name>
    <dbReference type="NCBI Taxonomy" id="153721"/>
    <lineage>
        <taxon>Bacteria</taxon>
        <taxon>Pseudomonadati</taxon>
        <taxon>Bacteroidota</taxon>
        <taxon>Cytophagia</taxon>
        <taxon>Cytophagales</taxon>
        <taxon>Cytophagaceae</taxon>
        <taxon>Sporocytophaga</taxon>
    </lineage>
</organism>
<keyword evidence="3 4" id="KW-0732">Signal</keyword>
<feature type="signal peptide" evidence="4">
    <location>
        <begin position="1"/>
        <end position="21"/>
    </location>
</feature>
<keyword evidence="2" id="KW-0964">Secreted</keyword>
<name>A0A098LKT2_9BACT</name>
<dbReference type="GO" id="GO:0005576">
    <property type="term" value="C:extracellular region"/>
    <property type="evidence" value="ECO:0007669"/>
    <property type="project" value="UniProtKB-SubCell"/>
</dbReference>
<dbReference type="eggNOG" id="COG3386">
    <property type="taxonomic scope" value="Bacteria"/>
</dbReference>
<dbReference type="OrthoDB" id="4535652at2"/>
<comment type="subcellular location">
    <subcellularLocation>
        <location evidence="1">Secreted</location>
    </subcellularLocation>
</comment>
<dbReference type="PROSITE" id="PS51257">
    <property type="entry name" value="PROKAR_LIPOPROTEIN"/>
    <property type="match status" value="1"/>
</dbReference>
<dbReference type="NCBIfam" id="NF033679">
    <property type="entry name" value="DNRLRE_dom"/>
    <property type="match status" value="1"/>
</dbReference>
<feature type="chain" id="PRO_5001944723" evidence="4">
    <location>
        <begin position="22"/>
        <end position="217"/>
    </location>
</feature>
<dbReference type="STRING" id="153721.MYP_4197"/>
<evidence type="ECO:0000256" key="3">
    <source>
        <dbReference type="ARBA" id="ARBA00022729"/>
    </source>
</evidence>
<dbReference type="Pfam" id="PF24517">
    <property type="entry name" value="CBM96"/>
    <property type="match status" value="1"/>
</dbReference>
<keyword evidence="7" id="KW-1185">Reference proteome</keyword>
<proteinExistence type="predicted"/>
<comment type="caution">
    <text evidence="6">The sequence shown here is derived from an EMBL/GenBank/DDBJ whole genome shotgun (WGS) entry which is preliminary data.</text>
</comment>
<evidence type="ECO:0000313" key="6">
    <source>
        <dbReference type="EMBL" id="GAL86967.1"/>
    </source>
</evidence>
<dbReference type="RefSeq" id="WP_045467572.1">
    <property type="nucleotide sequence ID" value="NZ_BBLT01000010.1"/>
</dbReference>
<evidence type="ECO:0000256" key="2">
    <source>
        <dbReference type="ARBA" id="ARBA00022525"/>
    </source>
</evidence>
<protein>
    <submittedName>
        <fullName evidence="6">Disaggregatase related repeat protein</fullName>
    </submittedName>
</protein>
<evidence type="ECO:0000256" key="1">
    <source>
        <dbReference type="ARBA" id="ARBA00004613"/>
    </source>
</evidence>
<dbReference type="Proteomes" id="UP000030185">
    <property type="component" value="Unassembled WGS sequence"/>
</dbReference>
<sequence>MSKIFPFALVTITLLFGCAKIACDPAPTPPAFIQSADLMEDAMVISYYPDLNLGYTPKLYIQAWTYNQANVRVTGFLKFDYSSLRNAKVSKAKLTLFADTTSFWDGSPAPQYGHYVSNKSIKIQIKRVNESWSESTIAHGNKPTSVNANMVSSLAPASNSQSYTFDVTEIVKDQINLGNNGFEISLSSYAPYERYAFYSREGIHPQLRPKIEFEYKK</sequence>
<evidence type="ECO:0000256" key="4">
    <source>
        <dbReference type="SAM" id="SignalP"/>
    </source>
</evidence>
<evidence type="ECO:0000313" key="7">
    <source>
        <dbReference type="Proteomes" id="UP000030185"/>
    </source>
</evidence>
<gene>
    <name evidence="6" type="ORF">MYP_4197</name>
</gene>
<reference evidence="6 7" key="1">
    <citation type="submission" date="2014-09" db="EMBL/GenBank/DDBJ databases">
        <title>Sporocytophaga myxococcoides PG-01 genome sequencing.</title>
        <authorList>
            <person name="Liu L."/>
            <person name="Gao P.J."/>
            <person name="Chen G.J."/>
            <person name="Wang L.S."/>
        </authorList>
    </citation>
    <scope>NUCLEOTIDE SEQUENCE [LARGE SCALE GENOMIC DNA]</scope>
    <source>
        <strain evidence="6 7">PG-01</strain>
    </source>
</reference>
<accession>A0A098LKT2</accession>
<dbReference type="AlphaFoldDB" id="A0A098LKT2"/>
<feature type="domain" description="Carbohydrate-binding module family 96" evidence="5">
    <location>
        <begin position="117"/>
        <end position="207"/>
    </location>
</feature>
<evidence type="ECO:0000259" key="5">
    <source>
        <dbReference type="Pfam" id="PF24517"/>
    </source>
</evidence>